<evidence type="ECO:0008006" key="3">
    <source>
        <dbReference type="Google" id="ProtNLM"/>
    </source>
</evidence>
<organism evidence="1 2">
    <name type="scientific">Paraburkholderia aromaticivorans</name>
    <dbReference type="NCBI Taxonomy" id="2026199"/>
    <lineage>
        <taxon>Bacteria</taxon>
        <taxon>Pseudomonadati</taxon>
        <taxon>Pseudomonadota</taxon>
        <taxon>Betaproteobacteria</taxon>
        <taxon>Burkholderiales</taxon>
        <taxon>Burkholderiaceae</taxon>
        <taxon>Paraburkholderia</taxon>
    </lineage>
</organism>
<dbReference type="Proteomes" id="UP000215158">
    <property type="component" value="Plasmid pBN4"/>
</dbReference>
<reference evidence="1 2" key="1">
    <citation type="submission" date="2017-08" db="EMBL/GenBank/DDBJ databases">
        <title>Identification and genetic characteristics of simultaneous BTEX- and naphthalene-degrading Paraburkholderia sp. BN5 isolated from petroleum-contaminated soil.</title>
        <authorList>
            <person name="Lee Y."/>
            <person name="Jeon C.O."/>
        </authorList>
    </citation>
    <scope>NUCLEOTIDE SEQUENCE [LARGE SCALE GENOMIC DNA]</scope>
    <source>
        <strain evidence="1 2">BN5</strain>
        <plasmid evidence="1 2">pBN4</plasmid>
    </source>
</reference>
<sequence length="85" mass="9929">MIAVPSIDLKQGHVARWESATGFYELRLFRDLFGYPVALRTWGQKDGTRIRTLQTVLETDDRCAPLFRLVIRRMRGRPYTLCKIS</sequence>
<keyword evidence="1" id="KW-0614">Plasmid</keyword>
<evidence type="ECO:0000313" key="1">
    <source>
        <dbReference type="EMBL" id="ASW04270.1"/>
    </source>
</evidence>
<dbReference type="KEGG" id="parb:CJU94_39670"/>
<gene>
    <name evidence="1" type="ORF">CJU94_39670</name>
</gene>
<evidence type="ECO:0000313" key="2">
    <source>
        <dbReference type="Proteomes" id="UP000215158"/>
    </source>
</evidence>
<name>A0A248W116_9BURK</name>
<dbReference type="AlphaFoldDB" id="A0A248W116"/>
<accession>A0A248W116</accession>
<geneLocation type="plasmid" evidence="1 2">
    <name>pBN4</name>
</geneLocation>
<keyword evidence="2" id="KW-1185">Reference proteome</keyword>
<proteinExistence type="predicted"/>
<dbReference type="EMBL" id="CP022994">
    <property type="protein sequence ID" value="ASW04270.1"/>
    <property type="molecule type" value="Genomic_DNA"/>
</dbReference>
<protein>
    <recommendedName>
        <fullName evidence="3">WGR domain-containing protein</fullName>
    </recommendedName>
</protein>